<feature type="domain" description="Purine catabolism PurC-like" evidence="1">
    <location>
        <begin position="16"/>
        <end position="122"/>
    </location>
</feature>
<dbReference type="InterPro" id="IPR025736">
    <property type="entry name" value="PucR_C-HTH_dom"/>
</dbReference>
<reference evidence="3" key="2">
    <citation type="submission" date="2020-09" db="EMBL/GenBank/DDBJ databases">
        <authorList>
            <person name="Sun Q."/>
            <person name="Ohkuma M."/>
        </authorList>
    </citation>
    <scope>NUCLEOTIDE SEQUENCE</scope>
    <source>
        <strain evidence="3">JCM 4714</strain>
    </source>
</reference>
<accession>A0A918YNI9</accession>
<dbReference type="Pfam" id="PF13556">
    <property type="entry name" value="HTH_30"/>
    <property type="match status" value="1"/>
</dbReference>
<dbReference type="Gene3D" id="1.10.10.2840">
    <property type="entry name" value="PucR C-terminal helix-turn-helix domain"/>
    <property type="match status" value="1"/>
</dbReference>
<name>A0A918YNI9_9ACTN</name>
<reference evidence="3" key="1">
    <citation type="journal article" date="2014" name="Int. J. Syst. Evol. Microbiol.">
        <title>Complete genome sequence of Corynebacterium casei LMG S-19264T (=DSM 44701T), isolated from a smear-ripened cheese.</title>
        <authorList>
            <consortium name="US DOE Joint Genome Institute (JGI-PGF)"/>
            <person name="Walter F."/>
            <person name="Albersmeier A."/>
            <person name="Kalinowski J."/>
            <person name="Ruckert C."/>
        </authorList>
    </citation>
    <scope>NUCLEOTIDE SEQUENCE</scope>
    <source>
        <strain evidence="3">JCM 4714</strain>
    </source>
</reference>
<organism evidence="3 4">
    <name type="scientific">Streptomyces alanosinicus</name>
    <dbReference type="NCBI Taxonomy" id="68171"/>
    <lineage>
        <taxon>Bacteria</taxon>
        <taxon>Bacillati</taxon>
        <taxon>Actinomycetota</taxon>
        <taxon>Actinomycetes</taxon>
        <taxon>Kitasatosporales</taxon>
        <taxon>Streptomycetaceae</taxon>
        <taxon>Streptomyces</taxon>
    </lineage>
</organism>
<dbReference type="PANTHER" id="PTHR33744:SF17">
    <property type="entry name" value="CONSERVED PROTEIN"/>
    <property type="match status" value="1"/>
</dbReference>
<comment type="caution">
    <text evidence="3">The sequence shown here is derived from an EMBL/GenBank/DDBJ whole genome shotgun (WGS) entry which is preliminary data.</text>
</comment>
<protein>
    <recommendedName>
        <fullName evidence="5">PucR family transcriptional regulator</fullName>
    </recommendedName>
</protein>
<evidence type="ECO:0000259" key="2">
    <source>
        <dbReference type="Pfam" id="PF13556"/>
    </source>
</evidence>
<evidence type="ECO:0000313" key="4">
    <source>
        <dbReference type="Proteomes" id="UP000655443"/>
    </source>
</evidence>
<dbReference type="Proteomes" id="UP000655443">
    <property type="component" value="Unassembled WGS sequence"/>
</dbReference>
<evidence type="ECO:0000259" key="1">
    <source>
        <dbReference type="Pfam" id="PF07905"/>
    </source>
</evidence>
<sequence>MHVEHLLGDASLGLRLLWAEDALLRREISGVTVTDLEDPARFVRPGEVVLSGLVWWSPDGGLGKAERFVSALRGAGAAALLAGEETHGSVPDDLVEACVRHGVPVAGVPAHIMFRSITDTVYLRQWGGLSRHHALPENTRVRLSRLLAQEAGPDDVLTAAFTHLGGAVAYVFTPSGRTVAATPGAPAVPVREAAALVADGAGVTASVDAGGVSAYERWLLYLPDPDGAPPRMLHEVAAVLAHCQEAGARRPPAGLRAADELGALLSASGGLEDAAVEAALRRCGLPETGPYQVIVADAWLRLPEARQPGAGRAPLAEGALAEVAGHLVDAGGGAASAVMEPAGAGGAGERSPAVAAVVGWLPDGCAFAVLCGDVADGRADEVWPLVADCAPGTVLHGGIGVPVARPRELGGALAQARYALGSARTGTPDVSGLTDARFLTTLDSLLTGVPAEVRTAYSRTVLGPLLESDRPAVAVLLSTLETFLACDGSWARTAQELHLHVNTVHYRVERVERLTGRDLSRLRDRLDLWAALMCR</sequence>
<evidence type="ECO:0000313" key="3">
    <source>
        <dbReference type="EMBL" id="GHE09402.1"/>
    </source>
</evidence>
<dbReference type="EMBL" id="BMVG01000019">
    <property type="protein sequence ID" value="GHE09402.1"/>
    <property type="molecule type" value="Genomic_DNA"/>
</dbReference>
<dbReference type="InterPro" id="IPR012914">
    <property type="entry name" value="PucR_dom"/>
</dbReference>
<dbReference type="InterPro" id="IPR042070">
    <property type="entry name" value="PucR_C-HTH_sf"/>
</dbReference>
<dbReference type="Pfam" id="PF07905">
    <property type="entry name" value="PucR"/>
    <property type="match status" value="1"/>
</dbReference>
<dbReference type="PANTHER" id="PTHR33744">
    <property type="entry name" value="CARBOHYDRATE DIACID REGULATOR"/>
    <property type="match status" value="1"/>
</dbReference>
<proteinExistence type="predicted"/>
<gene>
    <name evidence="3" type="ORF">GCM10010339_61660</name>
</gene>
<keyword evidence="4" id="KW-1185">Reference proteome</keyword>
<dbReference type="InterPro" id="IPR051448">
    <property type="entry name" value="CdaR-like_regulators"/>
</dbReference>
<dbReference type="RefSeq" id="WP_189956897.1">
    <property type="nucleotide sequence ID" value="NZ_BMVG01000019.1"/>
</dbReference>
<evidence type="ECO:0008006" key="5">
    <source>
        <dbReference type="Google" id="ProtNLM"/>
    </source>
</evidence>
<dbReference type="AlphaFoldDB" id="A0A918YNI9"/>
<feature type="domain" description="PucR C-terminal helix-turn-helix" evidence="2">
    <location>
        <begin position="476"/>
        <end position="532"/>
    </location>
</feature>